<feature type="signal peptide" evidence="1">
    <location>
        <begin position="1"/>
        <end position="44"/>
    </location>
</feature>
<keyword evidence="1" id="KW-0732">Signal</keyword>
<feature type="chain" id="PRO_5032496002" description="DUF1570 domain-containing protein" evidence="1">
    <location>
        <begin position="45"/>
        <end position="538"/>
    </location>
</feature>
<evidence type="ECO:0008006" key="4">
    <source>
        <dbReference type="Google" id="ProtNLM"/>
    </source>
</evidence>
<proteinExistence type="predicted"/>
<dbReference type="Proteomes" id="UP000595362">
    <property type="component" value="Chromosome"/>
</dbReference>
<dbReference type="AlphaFoldDB" id="A0A7T5R373"/>
<organism evidence="2 3">
    <name type="scientific">Micavibrio aeruginosavorus</name>
    <dbReference type="NCBI Taxonomy" id="349221"/>
    <lineage>
        <taxon>Bacteria</taxon>
        <taxon>Pseudomonadati</taxon>
        <taxon>Bdellovibrionota</taxon>
        <taxon>Bdellovibrionia</taxon>
        <taxon>Bdellovibrionales</taxon>
        <taxon>Pseudobdellovibrionaceae</taxon>
        <taxon>Micavibrio</taxon>
    </lineage>
</organism>
<evidence type="ECO:0000313" key="3">
    <source>
        <dbReference type="Proteomes" id="UP000595362"/>
    </source>
</evidence>
<accession>A0A7T5R373</accession>
<evidence type="ECO:0000256" key="1">
    <source>
        <dbReference type="SAM" id="SignalP"/>
    </source>
</evidence>
<dbReference type="EMBL" id="CP066681">
    <property type="protein sequence ID" value="QQG36657.1"/>
    <property type="molecule type" value="Genomic_DNA"/>
</dbReference>
<gene>
    <name evidence="2" type="ORF">HYS17_02475</name>
</gene>
<sequence length="538" mass="60516">MSRHQGEASGRSIPSIAKKPTCRPSLTALFIAAAMLTSAAPAIADTAVGQPLKFKPGNDNQVSAATTLVVQPSETALSRRVAELQQRFGNLVRDVKLVVIDKDWFQKNAVLNGVPPYQYALPPAQAQTVRQLTEEFVRSRSGLPFPAESFTGLEKDMLSAEAQSYRRPYGETERDIEGGQQNICLLFPHYADWDRDFYYRTLLGLNPAIHGDIARAPLRDPQSLEFLKRFVDYHEIGHCYDRWNVPQMARAQNGGQFLTNRHRAEVFAEVFANLMLARDGYAGFSQKQADFRLAIAGLSGPVKATLSSPREVDFYMTSVYLLHEGSRNAGMEIERLGNARLQAMNMEEILNMTNEITNRSVLDLQDVSAAVGYMMYNAYDFTSWEEARLTNPVIERRYQIAQRLKADMESAVQRTLDLGARSQPVLQPSSFNFERVPTSSLDASALQTRVRELANDLQARMGFNRSRENLIRVYAERKDELRRTLEGADAAARERAVVDLRLMMMALRQVYDSLPLTATPTRISYQMHGLQTTMKLAA</sequence>
<evidence type="ECO:0000313" key="2">
    <source>
        <dbReference type="EMBL" id="QQG36657.1"/>
    </source>
</evidence>
<name>A0A7T5R373_9BACT</name>
<reference evidence="2 3" key="1">
    <citation type="submission" date="2020-07" db="EMBL/GenBank/DDBJ databases">
        <title>Huge and variable diversity of episymbiotic CPR bacteria and DPANN archaea in groundwater ecosystems.</title>
        <authorList>
            <person name="He C.Y."/>
            <person name="Keren R."/>
            <person name="Whittaker M."/>
            <person name="Farag I.F."/>
            <person name="Doudna J."/>
            <person name="Cate J.H.D."/>
            <person name="Banfield J.F."/>
        </authorList>
    </citation>
    <scope>NUCLEOTIDE SEQUENCE [LARGE SCALE GENOMIC DNA]</scope>
    <source>
        <strain evidence="2">NC_groundwater_70_Ag_B-0.1um_54_66</strain>
    </source>
</reference>
<protein>
    <recommendedName>
        <fullName evidence="4">DUF1570 domain-containing protein</fullName>
    </recommendedName>
</protein>